<reference evidence="10" key="1">
    <citation type="submission" date="2023-03" db="EMBL/GenBank/DDBJ databases">
        <title>Actinorhabdospora filicis NBRC 111898.</title>
        <authorList>
            <person name="Ichikawa N."/>
            <person name="Sato H."/>
            <person name="Tonouchi N."/>
        </authorList>
    </citation>
    <scope>NUCLEOTIDE SEQUENCE</scope>
    <source>
        <strain evidence="10">NBRC 111898</strain>
    </source>
</reference>
<feature type="transmembrane region" description="Helical" evidence="8">
    <location>
        <begin position="165"/>
        <end position="186"/>
    </location>
</feature>
<evidence type="ECO:0000256" key="6">
    <source>
        <dbReference type="ARBA" id="ARBA00022989"/>
    </source>
</evidence>
<dbReference type="GO" id="GO:0005886">
    <property type="term" value="C:plasma membrane"/>
    <property type="evidence" value="ECO:0007669"/>
    <property type="project" value="UniProtKB-SubCell"/>
</dbReference>
<organism evidence="10 11">
    <name type="scientific">Actinorhabdospora filicis</name>
    <dbReference type="NCBI Taxonomy" id="1785913"/>
    <lineage>
        <taxon>Bacteria</taxon>
        <taxon>Bacillati</taxon>
        <taxon>Actinomycetota</taxon>
        <taxon>Actinomycetes</taxon>
        <taxon>Micromonosporales</taxon>
        <taxon>Micromonosporaceae</taxon>
        <taxon>Actinorhabdospora</taxon>
    </lineage>
</organism>
<dbReference type="Proteomes" id="UP001165079">
    <property type="component" value="Unassembled WGS sequence"/>
</dbReference>
<dbReference type="InterPro" id="IPR006512">
    <property type="entry name" value="YidE_YbjL"/>
</dbReference>
<comment type="subcellular location">
    <subcellularLocation>
        <location evidence="1">Cell membrane</location>
        <topology evidence="1">Multi-pass membrane protein</topology>
    </subcellularLocation>
</comment>
<evidence type="ECO:0000256" key="5">
    <source>
        <dbReference type="ARBA" id="ARBA00022692"/>
    </source>
</evidence>
<evidence type="ECO:0000256" key="7">
    <source>
        <dbReference type="ARBA" id="ARBA00023136"/>
    </source>
</evidence>
<keyword evidence="6 8" id="KW-1133">Transmembrane helix</keyword>
<evidence type="ECO:0000259" key="9">
    <source>
        <dbReference type="Pfam" id="PF06826"/>
    </source>
</evidence>
<dbReference type="InterPro" id="IPR022457">
    <property type="entry name" value="Asp_Ala_antiprt"/>
</dbReference>
<dbReference type="RefSeq" id="WP_285664272.1">
    <property type="nucleotide sequence ID" value="NZ_BSTX01000002.1"/>
</dbReference>
<keyword evidence="11" id="KW-1185">Reference proteome</keyword>
<evidence type="ECO:0000313" key="10">
    <source>
        <dbReference type="EMBL" id="GLZ79147.1"/>
    </source>
</evidence>
<feature type="transmembrane region" description="Helical" evidence="8">
    <location>
        <begin position="441"/>
        <end position="462"/>
    </location>
</feature>
<keyword evidence="7 8" id="KW-0472">Membrane</keyword>
<feature type="transmembrane region" description="Helical" evidence="8">
    <location>
        <begin position="409"/>
        <end position="429"/>
    </location>
</feature>
<dbReference type="PANTHER" id="PTHR30445:SF9">
    <property type="match status" value="1"/>
</dbReference>
<feature type="domain" description="YidE/YbjL duplication" evidence="9">
    <location>
        <begin position="15"/>
        <end position="178"/>
    </location>
</feature>
<proteinExistence type="inferred from homology"/>
<feature type="transmembrane region" description="Helical" evidence="8">
    <location>
        <begin position="386"/>
        <end position="403"/>
    </location>
</feature>
<keyword evidence="3" id="KW-0813">Transport</keyword>
<name>A0A9W6W4D7_9ACTN</name>
<dbReference type="Pfam" id="PF06826">
    <property type="entry name" value="Asp-Al_Ex"/>
    <property type="match status" value="2"/>
</dbReference>
<feature type="transmembrane region" description="Helical" evidence="8">
    <location>
        <begin position="12"/>
        <end position="29"/>
    </location>
</feature>
<evidence type="ECO:0000256" key="2">
    <source>
        <dbReference type="ARBA" id="ARBA00009854"/>
    </source>
</evidence>
<accession>A0A9W6W4D7</accession>
<dbReference type="SUPFAM" id="SSF116726">
    <property type="entry name" value="TrkA C-terminal domain-like"/>
    <property type="match status" value="2"/>
</dbReference>
<dbReference type="InterPro" id="IPR036721">
    <property type="entry name" value="RCK_C_sf"/>
</dbReference>
<evidence type="ECO:0000256" key="1">
    <source>
        <dbReference type="ARBA" id="ARBA00004651"/>
    </source>
</evidence>
<evidence type="ECO:0000256" key="3">
    <source>
        <dbReference type="ARBA" id="ARBA00022448"/>
    </source>
</evidence>
<dbReference type="PANTHER" id="PTHR30445">
    <property type="entry name" value="K(+)_H(+) ANTIPORTER SUBUNIT KHTT"/>
    <property type="match status" value="1"/>
</dbReference>
<sequence>MDWAKNIIQSTPEIALFICLALGFAIGAVRIWKISLGGVAGTLIVAIVVGMFADVKLNDEVKNIAFAMFIFTLGYLSGPSFFASLNRKSLRYGVFTVIEVVMVLTITAAAIKIMGLDIGTAAGLMAGGATESAVVGTATDAIAKLNLPAAEISTLQANVGTAYSISYICGLITIVLMASQFFPLIMRVDLRAEAEKLWRKLGGGSTDEAASPALPGLVGRAHQIVAGDGLTVADVEKRFGKGVTVERIRRGGDNIAAEPAARLVLGDIVLLVGPRDALLSGDKVLGPEVAPTSGMTDLELDAADVVVTAKGFSHATLGELREQIPPQQRHGVFLSGINRMDHDLPVQPGTDIHRGDTLKFTGTKADLAAFVPKVGFRIDPGVKFDFVFISIGVVLGFMIGKIVVPLGDIPLGLGTGGGCLLSGLAFGWFRARDPKVGQYHPAAAEVIKTLGLATFICAVGLSSGPEAVRLVKQFGIGLPIAGVLMTLIPATISLIVGWKIMKLPSPLVLGSICGQQCSTPGITAVQQQAGNTTPLMAYTIVYALSNVALPLLGPVVVAMANALT</sequence>
<feature type="transmembrane region" description="Helical" evidence="8">
    <location>
        <begin position="36"/>
        <end position="53"/>
    </location>
</feature>
<dbReference type="NCBIfam" id="TIGR01625">
    <property type="entry name" value="YidE_YbjL_dupl"/>
    <property type="match status" value="2"/>
</dbReference>
<dbReference type="AlphaFoldDB" id="A0A9W6W4D7"/>
<comment type="caution">
    <text evidence="10">The sequence shown here is derived from an EMBL/GenBank/DDBJ whole genome shotgun (WGS) entry which is preliminary data.</text>
</comment>
<evidence type="ECO:0000256" key="4">
    <source>
        <dbReference type="ARBA" id="ARBA00022475"/>
    </source>
</evidence>
<dbReference type="GO" id="GO:0006813">
    <property type="term" value="P:potassium ion transport"/>
    <property type="evidence" value="ECO:0007669"/>
    <property type="project" value="InterPro"/>
</dbReference>
<comment type="similarity">
    <text evidence="2">Belongs to the AAE transporter (TC 2.A.81) family.</text>
</comment>
<dbReference type="NCBIfam" id="TIGR03802">
    <property type="entry name" value="Asp_Ala_antiprt"/>
    <property type="match status" value="1"/>
</dbReference>
<evidence type="ECO:0000313" key="11">
    <source>
        <dbReference type="Proteomes" id="UP001165079"/>
    </source>
</evidence>
<evidence type="ECO:0000256" key="8">
    <source>
        <dbReference type="SAM" id="Phobius"/>
    </source>
</evidence>
<feature type="domain" description="YidE/YbjL duplication" evidence="9">
    <location>
        <begin position="389"/>
        <end position="556"/>
    </location>
</feature>
<feature type="transmembrane region" description="Helical" evidence="8">
    <location>
        <begin position="92"/>
        <end position="115"/>
    </location>
</feature>
<protein>
    <submittedName>
        <fullName evidence="10">Transporter</fullName>
    </submittedName>
</protein>
<dbReference type="InterPro" id="IPR050144">
    <property type="entry name" value="AAE_transporter"/>
</dbReference>
<feature type="transmembrane region" description="Helical" evidence="8">
    <location>
        <begin position="474"/>
        <end position="496"/>
    </location>
</feature>
<feature type="transmembrane region" description="Helical" evidence="8">
    <location>
        <begin position="535"/>
        <end position="560"/>
    </location>
</feature>
<dbReference type="EMBL" id="BSTX01000002">
    <property type="protein sequence ID" value="GLZ79147.1"/>
    <property type="molecule type" value="Genomic_DNA"/>
</dbReference>
<dbReference type="GO" id="GO:0022857">
    <property type="term" value="F:transmembrane transporter activity"/>
    <property type="evidence" value="ECO:0007669"/>
    <property type="project" value="InterPro"/>
</dbReference>
<feature type="transmembrane region" description="Helical" evidence="8">
    <location>
        <begin position="65"/>
        <end position="85"/>
    </location>
</feature>
<keyword evidence="5 8" id="KW-0812">Transmembrane</keyword>
<gene>
    <name evidence="10" type="ORF">Afil01_39540</name>
</gene>
<keyword evidence="4" id="KW-1003">Cell membrane</keyword>